<organism evidence="3 4">
    <name type="scientific">Fimbriimonas ginsengisoli</name>
    <dbReference type="NCBI Taxonomy" id="1005039"/>
    <lineage>
        <taxon>Bacteria</taxon>
        <taxon>Bacillati</taxon>
        <taxon>Armatimonadota</taxon>
        <taxon>Fimbriimonadia</taxon>
        <taxon>Fimbriimonadales</taxon>
        <taxon>Fimbriimonadaceae</taxon>
        <taxon>Fimbriimonas</taxon>
    </lineage>
</organism>
<evidence type="ECO:0000313" key="3">
    <source>
        <dbReference type="EMBL" id="MBI1756387.1"/>
    </source>
</evidence>
<dbReference type="InterPro" id="IPR016181">
    <property type="entry name" value="Acyl_CoA_acyltransferase"/>
</dbReference>
<gene>
    <name evidence="3" type="ORF">HYR64_04685</name>
</gene>
<dbReference type="Gene3D" id="3.40.630.30">
    <property type="match status" value="1"/>
</dbReference>
<protein>
    <submittedName>
        <fullName evidence="3">GNAT family N-acetyltransferase</fullName>
    </submittedName>
</protein>
<dbReference type="AlphaFoldDB" id="A0A931PUB9"/>
<dbReference type="InterPro" id="IPR008125">
    <property type="entry name" value="Streptothricin_AcTrfase"/>
</dbReference>
<name>A0A931PUB9_FIMGI</name>
<dbReference type="InterPro" id="IPR050769">
    <property type="entry name" value="NAT_camello-type"/>
</dbReference>
<keyword evidence="1" id="KW-0808">Transferase</keyword>
<dbReference type="CDD" id="cd04301">
    <property type="entry name" value="NAT_SF"/>
    <property type="match status" value="1"/>
</dbReference>
<dbReference type="PANTHER" id="PTHR13947:SF37">
    <property type="entry name" value="LD18367P"/>
    <property type="match status" value="1"/>
</dbReference>
<dbReference type="Proteomes" id="UP000727962">
    <property type="component" value="Unassembled WGS sequence"/>
</dbReference>
<proteinExistence type="predicted"/>
<dbReference type="PANTHER" id="PTHR13947">
    <property type="entry name" value="GNAT FAMILY N-ACETYLTRANSFERASE"/>
    <property type="match status" value="1"/>
</dbReference>
<dbReference type="PROSITE" id="PS51186">
    <property type="entry name" value="GNAT"/>
    <property type="match status" value="1"/>
</dbReference>
<dbReference type="InterPro" id="IPR000182">
    <property type="entry name" value="GNAT_dom"/>
</dbReference>
<dbReference type="Pfam" id="PF00583">
    <property type="entry name" value="Acetyltransf_1"/>
    <property type="match status" value="1"/>
</dbReference>
<sequence length="98" mass="11123">MRAIRRGWNLLEGRSDLALLYDLRVDPPHRGMGVGRILVLHAIEWSRRHGSAEMRVETQDTNVAACRLYRAMGLSLHSIDEHGYEGLAEAKLIFELAL</sequence>
<dbReference type="PRINTS" id="PR01754">
    <property type="entry name" value="SACTRNSFRASE"/>
</dbReference>
<feature type="domain" description="N-acetyltransferase" evidence="2">
    <location>
        <begin position="1"/>
        <end position="98"/>
    </location>
</feature>
<evidence type="ECO:0000256" key="1">
    <source>
        <dbReference type="ARBA" id="ARBA00022679"/>
    </source>
</evidence>
<reference evidence="3" key="1">
    <citation type="submission" date="2020-07" db="EMBL/GenBank/DDBJ databases">
        <title>Huge and variable diversity of episymbiotic CPR bacteria and DPANN archaea in groundwater ecosystems.</title>
        <authorList>
            <person name="He C.Y."/>
            <person name="Keren R."/>
            <person name="Whittaker M."/>
            <person name="Farag I.F."/>
            <person name="Doudna J."/>
            <person name="Cate J.H.D."/>
            <person name="Banfield J.F."/>
        </authorList>
    </citation>
    <scope>NUCLEOTIDE SEQUENCE</scope>
    <source>
        <strain evidence="3">NC_groundwater_17_Pr7_B-0.1um_64_12</strain>
    </source>
</reference>
<evidence type="ECO:0000313" key="4">
    <source>
        <dbReference type="Proteomes" id="UP000727962"/>
    </source>
</evidence>
<dbReference type="GO" id="GO:0008080">
    <property type="term" value="F:N-acetyltransferase activity"/>
    <property type="evidence" value="ECO:0007669"/>
    <property type="project" value="InterPro"/>
</dbReference>
<comment type="caution">
    <text evidence="3">The sequence shown here is derived from an EMBL/GenBank/DDBJ whole genome shotgun (WGS) entry which is preliminary data.</text>
</comment>
<accession>A0A931PUB9</accession>
<dbReference type="EMBL" id="JACOSL010000029">
    <property type="protein sequence ID" value="MBI1756387.1"/>
    <property type="molecule type" value="Genomic_DNA"/>
</dbReference>
<evidence type="ECO:0000259" key="2">
    <source>
        <dbReference type="PROSITE" id="PS51186"/>
    </source>
</evidence>
<dbReference type="SUPFAM" id="SSF55729">
    <property type="entry name" value="Acyl-CoA N-acyltransferases (Nat)"/>
    <property type="match status" value="1"/>
</dbReference>